<evidence type="ECO:0000313" key="1">
    <source>
        <dbReference type="EMBL" id="KAI9452011.1"/>
    </source>
</evidence>
<evidence type="ECO:0000313" key="2">
    <source>
        <dbReference type="Proteomes" id="UP001207468"/>
    </source>
</evidence>
<keyword evidence="2" id="KW-1185">Reference proteome</keyword>
<protein>
    <submittedName>
        <fullName evidence="1">Uncharacterized protein</fullName>
    </submittedName>
</protein>
<organism evidence="1 2">
    <name type="scientific">Russula earlei</name>
    <dbReference type="NCBI Taxonomy" id="71964"/>
    <lineage>
        <taxon>Eukaryota</taxon>
        <taxon>Fungi</taxon>
        <taxon>Dikarya</taxon>
        <taxon>Basidiomycota</taxon>
        <taxon>Agaricomycotina</taxon>
        <taxon>Agaricomycetes</taxon>
        <taxon>Russulales</taxon>
        <taxon>Russulaceae</taxon>
        <taxon>Russula</taxon>
    </lineage>
</organism>
<dbReference type="EMBL" id="JAGFNK010000352">
    <property type="protein sequence ID" value="KAI9452011.1"/>
    <property type="molecule type" value="Genomic_DNA"/>
</dbReference>
<dbReference type="Proteomes" id="UP001207468">
    <property type="component" value="Unassembled WGS sequence"/>
</dbReference>
<accession>A0ACC0TY66</accession>
<proteinExistence type="predicted"/>
<comment type="caution">
    <text evidence="1">The sequence shown here is derived from an EMBL/GenBank/DDBJ whole genome shotgun (WGS) entry which is preliminary data.</text>
</comment>
<sequence>MTLALSKQVSDGHEELSRDHIFAGRDSSGHAAARVYALPEHTPLCTACGLILCTLRPPHRARPHCAAPLFTPPALSALIAKLEELRDQTLAEEAAESRASA</sequence>
<name>A0ACC0TY66_9AGAM</name>
<gene>
    <name evidence="1" type="ORF">F5148DRAFT_1289815</name>
</gene>
<reference evidence="1" key="1">
    <citation type="submission" date="2021-03" db="EMBL/GenBank/DDBJ databases">
        <title>Evolutionary priming and transition to the ectomycorrhizal habit in an iconic lineage of mushroom-forming fungi: is preadaptation a requirement?</title>
        <authorList>
            <consortium name="DOE Joint Genome Institute"/>
            <person name="Looney B.P."/>
            <person name="Miyauchi S."/>
            <person name="Morin E."/>
            <person name="Drula E."/>
            <person name="Courty P.E."/>
            <person name="Chicoki N."/>
            <person name="Fauchery L."/>
            <person name="Kohler A."/>
            <person name="Kuo A."/>
            <person name="LaButti K."/>
            <person name="Pangilinan J."/>
            <person name="Lipzen A."/>
            <person name="Riley R."/>
            <person name="Andreopoulos W."/>
            <person name="He G."/>
            <person name="Johnson J."/>
            <person name="Barry K.W."/>
            <person name="Grigoriev I.V."/>
            <person name="Nagy L."/>
            <person name="Hibbett D."/>
            <person name="Henrissat B."/>
            <person name="Matheny P.B."/>
            <person name="Labbe J."/>
            <person name="Martin A.F."/>
        </authorList>
    </citation>
    <scope>NUCLEOTIDE SEQUENCE</scope>
    <source>
        <strain evidence="1">BPL698</strain>
    </source>
</reference>